<reference evidence="5" key="1">
    <citation type="journal article" date="2020" name="bioRxiv">
        <title>Whole genome comparisons of ergot fungi reveals the divergence and evolution of species within the genus Claviceps are the result of varying mechanisms driving genome evolution and host range expansion.</title>
        <authorList>
            <person name="Wyka S.A."/>
            <person name="Mondo S.J."/>
            <person name="Liu M."/>
            <person name="Dettman J."/>
            <person name="Nalam V."/>
            <person name="Broders K.D."/>
        </authorList>
    </citation>
    <scope>NUCLEOTIDE SEQUENCE</scope>
    <source>
        <strain evidence="5">CCC 489</strain>
    </source>
</reference>
<dbReference type="PROSITE" id="PS50089">
    <property type="entry name" value="ZF_RING_2"/>
    <property type="match status" value="1"/>
</dbReference>
<organism evidence="5 6">
    <name type="scientific">Claviceps africana</name>
    <dbReference type="NCBI Taxonomy" id="83212"/>
    <lineage>
        <taxon>Eukaryota</taxon>
        <taxon>Fungi</taxon>
        <taxon>Dikarya</taxon>
        <taxon>Ascomycota</taxon>
        <taxon>Pezizomycotina</taxon>
        <taxon>Sordariomycetes</taxon>
        <taxon>Hypocreomycetidae</taxon>
        <taxon>Hypocreales</taxon>
        <taxon>Clavicipitaceae</taxon>
        <taxon>Claviceps</taxon>
    </lineage>
</organism>
<dbReference type="SUPFAM" id="SSF57850">
    <property type="entry name" value="RING/U-box"/>
    <property type="match status" value="1"/>
</dbReference>
<evidence type="ECO:0000313" key="6">
    <source>
        <dbReference type="Proteomes" id="UP000811619"/>
    </source>
</evidence>
<keyword evidence="1" id="KW-0862">Zinc</keyword>
<keyword evidence="1" id="KW-0479">Metal-binding</keyword>
<dbReference type="Proteomes" id="UP000811619">
    <property type="component" value="Unassembled WGS sequence"/>
</dbReference>
<name>A0A8K0J3Y0_9HYPO</name>
<dbReference type="GO" id="GO:0008270">
    <property type="term" value="F:zinc ion binding"/>
    <property type="evidence" value="ECO:0007669"/>
    <property type="project" value="UniProtKB-KW"/>
</dbReference>
<dbReference type="AlphaFoldDB" id="A0A8K0J3Y0"/>
<dbReference type="EMBL" id="SRPY01000541">
    <property type="protein sequence ID" value="KAG5921902.1"/>
    <property type="molecule type" value="Genomic_DNA"/>
</dbReference>
<dbReference type="Gene3D" id="3.30.40.10">
    <property type="entry name" value="Zinc/RING finger domain, C3HC4 (zinc finger)"/>
    <property type="match status" value="1"/>
</dbReference>
<proteinExistence type="predicted"/>
<dbReference type="InterPro" id="IPR013083">
    <property type="entry name" value="Znf_RING/FYVE/PHD"/>
</dbReference>
<dbReference type="PANTHER" id="PTHR21540:SF0">
    <property type="entry name" value="PHD FAMILY PROTEIN"/>
    <property type="match status" value="1"/>
</dbReference>
<dbReference type="PROSITE" id="PS50966">
    <property type="entry name" value="ZF_SWIM"/>
    <property type="match status" value="1"/>
</dbReference>
<evidence type="ECO:0000259" key="4">
    <source>
        <dbReference type="PROSITE" id="PS50966"/>
    </source>
</evidence>
<evidence type="ECO:0000256" key="2">
    <source>
        <dbReference type="SAM" id="MobiDB-lite"/>
    </source>
</evidence>
<dbReference type="PANTHER" id="PTHR21540">
    <property type="entry name" value="RING FINGER AND SWIM DOMAIN-CONTAINING PROTEIN 2"/>
    <property type="match status" value="1"/>
</dbReference>
<accession>A0A8K0J3Y0</accession>
<keyword evidence="6" id="KW-1185">Reference proteome</keyword>
<feature type="domain" description="SWIM-type" evidence="4">
    <location>
        <begin position="42"/>
        <end position="74"/>
    </location>
</feature>
<gene>
    <name evidence="5" type="ORF">E4U42_005681</name>
</gene>
<evidence type="ECO:0000259" key="3">
    <source>
        <dbReference type="PROSITE" id="PS50089"/>
    </source>
</evidence>
<feature type="region of interest" description="Disordered" evidence="2">
    <location>
        <begin position="195"/>
        <end position="230"/>
    </location>
</feature>
<evidence type="ECO:0000313" key="5">
    <source>
        <dbReference type="EMBL" id="KAG5921902.1"/>
    </source>
</evidence>
<dbReference type="Pfam" id="PF13639">
    <property type="entry name" value="zf-RING_2"/>
    <property type="match status" value="1"/>
</dbReference>
<sequence length="261" mass="29415">AFHDVYERALRQRFYVLRRSRRGTDECPEETCEVAGSTGNVYTVEIGRTLRCTCPHALKDNHCKHIIYILARVLHAPYHHVYQRALLSSELRDMFASAPGVEAGSAARGSRRRSIEGDCPICFCPLDVRGESESVVWCRAACGQNMHRECFAMWARTGTGGVTCPFCRSVWLGDPEVVDRGRVVITAATPNGFATDAETTETTTHTHEHEHEHEHEHDGRRCSGVHSAGGNHVRRRDRMRFTLSLPGDRHVFFGGRGLCWR</sequence>
<dbReference type="InterPro" id="IPR007527">
    <property type="entry name" value="Znf_SWIM"/>
</dbReference>
<feature type="domain" description="RING-type" evidence="3">
    <location>
        <begin position="119"/>
        <end position="168"/>
    </location>
</feature>
<comment type="caution">
    <text evidence="5">The sequence shown here is derived from an EMBL/GenBank/DDBJ whole genome shotgun (WGS) entry which is preliminary data.</text>
</comment>
<keyword evidence="1" id="KW-0863">Zinc-finger</keyword>
<feature type="non-terminal residue" evidence="5">
    <location>
        <position position="261"/>
    </location>
</feature>
<dbReference type="InterPro" id="IPR001841">
    <property type="entry name" value="Znf_RING"/>
</dbReference>
<dbReference type="OrthoDB" id="2122982at2759"/>
<dbReference type="GO" id="GO:0061630">
    <property type="term" value="F:ubiquitin protein ligase activity"/>
    <property type="evidence" value="ECO:0007669"/>
    <property type="project" value="InterPro"/>
</dbReference>
<evidence type="ECO:0000256" key="1">
    <source>
        <dbReference type="PROSITE-ProRule" id="PRU00175"/>
    </source>
</evidence>
<feature type="compositionally biased region" description="Basic and acidic residues" evidence="2">
    <location>
        <begin position="204"/>
        <end position="221"/>
    </location>
</feature>
<protein>
    <submittedName>
        <fullName evidence="5">Uncharacterized protein</fullName>
    </submittedName>
</protein>
<dbReference type="InterPro" id="IPR039903">
    <property type="entry name" value="Zswim2"/>
</dbReference>